<sequence length="71" mass="8245">MSNQLEPMTKELLSRDKEEIYSVLVRLKESLQEKPEAVKSSLLSSPEFMRAIYQAQIEFDCFVTEVPHAQQ</sequence>
<accession>A2FUT9</accession>
<protein>
    <submittedName>
        <fullName evidence="1">Uncharacterized protein</fullName>
    </submittedName>
</protein>
<dbReference type="EMBL" id="DS114043">
    <property type="protein sequence ID" value="EAX91328.1"/>
    <property type="molecule type" value="Genomic_DNA"/>
</dbReference>
<dbReference type="RefSeq" id="XP_001304258.1">
    <property type="nucleotide sequence ID" value="XM_001304257.1"/>
</dbReference>
<dbReference type="KEGG" id="tva:4749026"/>
<name>A2FUT9_TRIV3</name>
<reference evidence="1" key="2">
    <citation type="journal article" date="2007" name="Science">
        <title>Draft genome sequence of the sexually transmitted pathogen Trichomonas vaginalis.</title>
        <authorList>
            <person name="Carlton J.M."/>
            <person name="Hirt R.P."/>
            <person name="Silva J.C."/>
            <person name="Delcher A.L."/>
            <person name="Schatz M."/>
            <person name="Zhao Q."/>
            <person name="Wortman J.R."/>
            <person name="Bidwell S.L."/>
            <person name="Alsmark U.C.M."/>
            <person name="Besteiro S."/>
            <person name="Sicheritz-Ponten T."/>
            <person name="Noel C.J."/>
            <person name="Dacks J.B."/>
            <person name="Foster P.G."/>
            <person name="Simillion C."/>
            <person name="Van de Peer Y."/>
            <person name="Miranda-Saavedra D."/>
            <person name="Barton G.J."/>
            <person name="Westrop G.D."/>
            <person name="Mueller S."/>
            <person name="Dessi D."/>
            <person name="Fiori P.L."/>
            <person name="Ren Q."/>
            <person name="Paulsen I."/>
            <person name="Zhang H."/>
            <person name="Bastida-Corcuera F.D."/>
            <person name="Simoes-Barbosa A."/>
            <person name="Brown M.T."/>
            <person name="Hayes R.D."/>
            <person name="Mukherjee M."/>
            <person name="Okumura C.Y."/>
            <person name="Schneider R."/>
            <person name="Smith A.J."/>
            <person name="Vanacova S."/>
            <person name="Villalvazo M."/>
            <person name="Haas B.J."/>
            <person name="Pertea M."/>
            <person name="Feldblyum T.V."/>
            <person name="Utterback T.R."/>
            <person name="Shu C.L."/>
            <person name="Osoegawa K."/>
            <person name="de Jong P.J."/>
            <person name="Hrdy I."/>
            <person name="Horvathova L."/>
            <person name="Zubacova Z."/>
            <person name="Dolezal P."/>
            <person name="Malik S.B."/>
            <person name="Logsdon J.M. Jr."/>
            <person name="Henze K."/>
            <person name="Gupta A."/>
            <person name="Wang C.C."/>
            <person name="Dunne R.L."/>
            <person name="Upcroft J.A."/>
            <person name="Upcroft P."/>
            <person name="White O."/>
            <person name="Salzberg S.L."/>
            <person name="Tang P."/>
            <person name="Chiu C.-H."/>
            <person name="Lee Y.-S."/>
            <person name="Embley T.M."/>
            <person name="Coombs G.H."/>
            <person name="Mottram J.C."/>
            <person name="Tachezy J."/>
            <person name="Fraser-Liggett C.M."/>
            <person name="Johnson P.J."/>
        </authorList>
    </citation>
    <scope>NUCLEOTIDE SEQUENCE [LARGE SCALE GENOMIC DNA]</scope>
    <source>
        <strain evidence="1">G3</strain>
    </source>
</reference>
<dbReference type="InParanoid" id="A2FUT9"/>
<dbReference type="VEuPathDB" id="TrichDB:TVAG_492960"/>
<reference evidence="1" key="1">
    <citation type="submission" date="2006-10" db="EMBL/GenBank/DDBJ databases">
        <authorList>
            <person name="Amadeo P."/>
            <person name="Zhao Q."/>
            <person name="Wortman J."/>
            <person name="Fraser-Liggett C."/>
            <person name="Carlton J."/>
        </authorList>
    </citation>
    <scope>NUCLEOTIDE SEQUENCE</scope>
    <source>
        <strain evidence="1">G3</strain>
    </source>
</reference>
<keyword evidence="2" id="KW-1185">Reference proteome</keyword>
<organism evidence="1 2">
    <name type="scientific">Trichomonas vaginalis (strain ATCC PRA-98 / G3)</name>
    <dbReference type="NCBI Taxonomy" id="412133"/>
    <lineage>
        <taxon>Eukaryota</taxon>
        <taxon>Metamonada</taxon>
        <taxon>Parabasalia</taxon>
        <taxon>Trichomonadida</taxon>
        <taxon>Trichomonadidae</taxon>
        <taxon>Trichomonas</taxon>
    </lineage>
</organism>
<evidence type="ECO:0000313" key="2">
    <source>
        <dbReference type="Proteomes" id="UP000001542"/>
    </source>
</evidence>
<dbReference type="Proteomes" id="UP000001542">
    <property type="component" value="Unassembled WGS sequence"/>
</dbReference>
<proteinExistence type="predicted"/>
<evidence type="ECO:0000313" key="1">
    <source>
        <dbReference type="EMBL" id="EAX91328.1"/>
    </source>
</evidence>
<dbReference type="VEuPathDB" id="TrichDB:TVAGG3_0155970"/>
<dbReference type="OrthoDB" id="272703at2759"/>
<dbReference type="AlphaFoldDB" id="A2FUT9"/>
<gene>
    <name evidence="1" type="ORF">TVAG_492960</name>
</gene>
<dbReference type="SMR" id="A2FUT9"/>